<dbReference type="GO" id="GO:0046428">
    <property type="term" value="F:1,4-dihydroxy-2-naphthoate polyprenyltransferase activity"/>
    <property type="evidence" value="ECO:0007669"/>
    <property type="project" value="UniProtKB-UniRule"/>
</dbReference>
<evidence type="ECO:0000256" key="2">
    <source>
        <dbReference type="ARBA" id="ARBA00022428"/>
    </source>
</evidence>
<dbReference type="PANTHER" id="PTHR13929:SF0">
    <property type="entry name" value="UBIA PRENYLTRANSFERASE DOMAIN-CONTAINING PROTEIN 1"/>
    <property type="match status" value="1"/>
</dbReference>
<feature type="transmembrane region" description="Helical" evidence="8">
    <location>
        <begin position="137"/>
        <end position="162"/>
    </location>
</feature>
<dbReference type="AlphaFoldDB" id="A0ABD5X724"/>
<dbReference type="Pfam" id="PF01040">
    <property type="entry name" value="UbiA"/>
    <property type="match status" value="1"/>
</dbReference>
<keyword evidence="6 8" id="KW-1133">Transmembrane helix</keyword>
<dbReference type="HAMAP" id="MF_01937">
    <property type="entry name" value="MenA_1"/>
    <property type="match status" value="1"/>
</dbReference>
<dbReference type="PIRSF" id="PIRSF005355">
    <property type="entry name" value="UBIAD1"/>
    <property type="match status" value="1"/>
</dbReference>
<evidence type="ECO:0000256" key="6">
    <source>
        <dbReference type="ARBA" id="ARBA00022989"/>
    </source>
</evidence>
<keyword evidence="7 8" id="KW-0472">Membrane</keyword>
<dbReference type="NCBIfam" id="TIGR00751">
    <property type="entry name" value="menA"/>
    <property type="match status" value="1"/>
</dbReference>
<feature type="transmembrane region" description="Helical" evidence="8">
    <location>
        <begin position="293"/>
        <end position="311"/>
    </location>
</feature>
<proteinExistence type="inferred from homology"/>
<comment type="catalytic activity">
    <reaction evidence="8">
        <text>an all-trans-polyprenyl diphosphate + 1,4-dihydroxy-2-naphthoate + H(+) = a 2-demethylmenaquinol + CO2 + diphosphate</text>
        <dbReference type="Rhea" id="RHEA:26478"/>
        <dbReference type="Rhea" id="RHEA-COMP:9563"/>
        <dbReference type="Rhea" id="RHEA-COMP:9564"/>
        <dbReference type="ChEBI" id="CHEBI:11173"/>
        <dbReference type="ChEBI" id="CHEBI:15378"/>
        <dbReference type="ChEBI" id="CHEBI:16526"/>
        <dbReference type="ChEBI" id="CHEBI:33019"/>
        <dbReference type="ChEBI" id="CHEBI:55437"/>
        <dbReference type="ChEBI" id="CHEBI:58914"/>
        <dbReference type="EC" id="2.5.1.74"/>
    </reaction>
</comment>
<evidence type="ECO:0000256" key="4">
    <source>
        <dbReference type="ARBA" id="ARBA00022679"/>
    </source>
</evidence>
<feature type="transmembrane region" description="Helical" evidence="8">
    <location>
        <begin position="98"/>
        <end position="125"/>
    </location>
</feature>
<keyword evidence="3 8" id="KW-1003">Cell membrane</keyword>
<dbReference type="CDD" id="cd13962">
    <property type="entry name" value="PT_UbiA_UBIAD1"/>
    <property type="match status" value="1"/>
</dbReference>
<evidence type="ECO:0000256" key="1">
    <source>
        <dbReference type="ARBA" id="ARBA00004651"/>
    </source>
</evidence>
<gene>
    <name evidence="8" type="primary">menA</name>
    <name evidence="9" type="ORF">ACFQJ7_02830</name>
</gene>
<dbReference type="GO" id="GO:0005886">
    <property type="term" value="C:plasma membrane"/>
    <property type="evidence" value="ECO:0007669"/>
    <property type="project" value="UniProtKB-SubCell"/>
</dbReference>
<feature type="transmembrane region" description="Helical" evidence="8">
    <location>
        <begin position="182"/>
        <end position="203"/>
    </location>
</feature>
<sequence length="312" mass="32673">MSRREAWLTAMRPQTLPAGAAPVLMGIGLAVADGVFAPWPAFAALVGALLIQIGTNFANDYYDAINGADTADREGFTRVTAGGLIDPRRVRQAMAGTYALALVVGVSLVYVGGLPIVIVGLSSIISGILYTGGPYPYGYYGLGDLFVFVYFGLIAVSGTYYVQAIVALDAGPLPLWVPAETVTASAVLVGIAAGGLATTILVVNNIRDRETDQKTGKQTLAVLVGYRWSRVEYLGLVGAAYAVPVLLWRGFGYTPAVLLTGISLPLAVRVARTVCTQTDGEALNPALERTGQLFAMYALLFTTGLATSGVTL</sequence>
<dbReference type="RefSeq" id="WP_267638254.1">
    <property type="nucleotide sequence ID" value="NZ_JAODIY010000013.1"/>
</dbReference>
<accession>A0ABD5X724</accession>
<dbReference type="Gene3D" id="1.10.357.140">
    <property type="entry name" value="UbiA prenyltransferase"/>
    <property type="match status" value="1"/>
</dbReference>
<dbReference type="InterPro" id="IPR004657">
    <property type="entry name" value="MenA"/>
</dbReference>
<dbReference type="EMBL" id="JBHSZQ010000002">
    <property type="protein sequence ID" value="MFC7124975.1"/>
    <property type="molecule type" value="Genomic_DNA"/>
</dbReference>
<name>A0ABD5X724_9EURY</name>
<keyword evidence="5 8" id="KW-0812">Transmembrane</keyword>
<evidence type="ECO:0000256" key="8">
    <source>
        <dbReference type="HAMAP-Rule" id="MF_01937"/>
    </source>
</evidence>
<dbReference type="NCBIfam" id="NF004751">
    <property type="entry name" value="PRK06080.1-3"/>
    <property type="match status" value="1"/>
</dbReference>
<dbReference type="InterPro" id="IPR044878">
    <property type="entry name" value="UbiA_sf"/>
</dbReference>
<comment type="caution">
    <text evidence="9">The sequence shown here is derived from an EMBL/GenBank/DDBJ whole genome shotgun (WGS) entry which is preliminary data.</text>
</comment>
<comment type="caution">
    <text evidence="8">Lacks conserved residue(s) required for the propagation of feature annotation.</text>
</comment>
<organism evidence="9 10">
    <name type="scientific">Halovenus rubra</name>
    <dbReference type="NCBI Taxonomy" id="869890"/>
    <lineage>
        <taxon>Archaea</taxon>
        <taxon>Methanobacteriati</taxon>
        <taxon>Methanobacteriota</taxon>
        <taxon>Stenosarchaea group</taxon>
        <taxon>Halobacteria</taxon>
        <taxon>Halobacteriales</taxon>
        <taxon>Haloarculaceae</taxon>
        <taxon>Halovenus</taxon>
    </lineage>
</organism>
<comment type="pathway">
    <text evidence="8">Quinol/quinone metabolism; menaquinone biosynthesis; menaquinol from 1,4-dihydroxy-2-naphthoate: step 1/2.</text>
</comment>
<comment type="subcellular location">
    <subcellularLocation>
        <location evidence="1 8">Cell membrane</location>
        <topology evidence="1 8">Multi-pass membrane protein</topology>
    </subcellularLocation>
</comment>
<evidence type="ECO:0000256" key="5">
    <source>
        <dbReference type="ARBA" id="ARBA00022692"/>
    </source>
</evidence>
<dbReference type="Proteomes" id="UP001596414">
    <property type="component" value="Unassembled WGS sequence"/>
</dbReference>
<feature type="transmembrane region" description="Helical" evidence="8">
    <location>
        <begin position="233"/>
        <end position="251"/>
    </location>
</feature>
<comment type="similarity">
    <text evidence="8">Belongs to the MenA family. Type 1 subfamily.</text>
</comment>
<evidence type="ECO:0000313" key="10">
    <source>
        <dbReference type="Proteomes" id="UP001596414"/>
    </source>
</evidence>
<evidence type="ECO:0000256" key="7">
    <source>
        <dbReference type="ARBA" id="ARBA00023136"/>
    </source>
</evidence>
<dbReference type="GO" id="GO:0009234">
    <property type="term" value="P:menaquinone biosynthetic process"/>
    <property type="evidence" value="ECO:0007669"/>
    <property type="project" value="UniProtKB-UniRule"/>
</dbReference>
<protein>
    <recommendedName>
        <fullName evidence="8">1,4-dihydroxy-2-naphthoate octaprenyltransferase</fullName>
        <shortName evidence="8">DHNA-octaprenyltransferase</shortName>
        <ecNumber evidence="8">2.5.1.74</ecNumber>
    </recommendedName>
</protein>
<reference evidence="9 10" key="1">
    <citation type="journal article" date="2014" name="Int. J. Syst. Evol. Microbiol.">
        <title>Complete genome sequence of Corynebacterium casei LMG S-19264T (=DSM 44701T), isolated from a smear-ripened cheese.</title>
        <authorList>
            <consortium name="US DOE Joint Genome Institute (JGI-PGF)"/>
            <person name="Walter F."/>
            <person name="Albersmeier A."/>
            <person name="Kalinowski J."/>
            <person name="Ruckert C."/>
        </authorList>
    </citation>
    <scope>NUCLEOTIDE SEQUENCE [LARGE SCALE GENOMIC DNA]</scope>
    <source>
        <strain evidence="9 10">CGMCC 4.7215</strain>
    </source>
</reference>
<dbReference type="PANTHER" id="PTHR13929">
    <property type="entry name" value="1,4-DIHYDROXY-2-NAPHTHOATE OCTAPRENYLTRANSFERASE"/>
    <property type="match status" value="1"/>
</dbReference>
<dbReference type="InterPro" id="IPR000537">
    <property type="entry name" value="UbiA_prenyltransferase"/>
</dbReference>
<comment type="function">
    <text evidence="8">Conversion of 1,4-dihydroxy-2-naphthoate (DHNA) to demethylmenaquinone (DMK).</text>
</comment>
<dbReference type="InterPro" id="IPR026046">
    <property type="entry name" value="UBIAD1"/>
</dbReference>
<evidence type="ECO:0000256" key="3">
    <source>
        <dbReference type="ARBA" id="ARBA00022475"/>
    </source>
</evidence>
<evidence type="ECO:0000313" key="9">
    <source>
        <dbReference type="EMBL" id="MFC7124975.1"/>
    </source>
</evidence>
<dbReference type="EC" id="2.5.1.74" evidence="8"/>
<keyword evidence="2 8" id="KW-0474">Menaquinone biosynthesis</keyword>
<keyword evidence="4 8" id="KW-0808">Transferase</keyword>